<dbReference type="Gene3D" id="3.40.50.1820">
    <property type="entry name" value="alpha/beta hydrolase"/>
    <property type="match status" value="1"/>
</dbReference>
<feature type="region of interest" description="Disordered" evidence="1">
    <location>
        <begin position="180"/>
        <end position="207"/>
    </location>
</feature>
<name>A0A0L0HDB6_SPIPD</name>
<reference evidence="2 3" key="1">
    <citation type="submission" date="2009-08" db="EMBL/GenBank/DDBJ databases">
        <title>The Genome Sequence of Spizellomyces punctatus strain DAOM BR117.</title>
        <authorList>
            <consortium name="The Broad Institute Genome Sequencing Platform"/>
            <person name="Russ C."/>
            <person name="Cuomo C."/>
            <person name="Shea T."/>
            <person name="Young S.K."/>
            <person name="Zeng Q."/>
            <person name="Koehrsen M."/>
            <person name="Haas B."/>
            <person name="Borodovsky M."/>
            <person name="Guigo R."/>
            <person name="Alvarado L."/>
            <person name="Berlin A."/>
            <person name="Bochicchio J."/>
            <person name="Borenstein D."/>
            <person name="Chapman S."/>
            <person name="Chen Z."/>
            <person name="Engels R."/>
            <person name="Freedman E."/>
            <person name="Gellesch M."/>
            <person name="Goldberg J."/>
            <person name="Griggs A."/>
            <person name="Gujja S."/>
            <person name="Heiman D."/>
            <person name="Hepburn T."/>
            <person name="Howarth C."/>
            <person name="Jen D."/>
            <person name="Larson L."/>
            <person name="Lewis B."/>
            <person name="Mehta T."/>
            <person name="Park D."/>
            <person name="Pearson M."/>
            <person name="Roberts A."/>
            <person name="Saif S."/>
            <person name="Shenoy N."/>
            <person name="Sisk P."/>
            <person name="Stolte C."/>
            <person name="Sykes S."/>
            <person name="Thomson T."/>
            <person name="Walk T."/>
            <person name="White J."/>
            <person name="Yandava C."/>
            <person name="Burger G."/>
            <person name="Gray M.W."/>
            <person name="Holland P.W.H."/>
            <person name="King N."/>
            <person name="Lang F.B.F."/>
            <person name="Roger A.J."/>
            <person name="Ruiz-Trillo I."/>
            <person name="Lander E."/>
            <person name="Nusbaum C."/>
        </authorList>
    </citation>
    <scope>NUCLEOTIDE SEQUENCE [LARGE SCALE GENOMIC DNA]</scope>
    <source>
        <strain evidence="2 3">DAOM BR117</strain>
    </source>
</reference>
<evidence type="ECO:0000313" key="2">
    <source>
        <dbReference type="EMBL" id="KNC98969.1"/>
    </source>
</evidence>
<dbReference type="SUPFAM" id="SSF53474">
    <property type="entry name" value="alpha/beta-Hydrolases"/>
    <property type="match status" value="1"/>
</dbReference>
<accession>A0A0L0HDB6</accession>
<protein>
    <recommendedName>
        <fullName evidence="4">DUF676 domain-containing protein</fullName>
    </recommendedName>
</protein>
<dbReference type="EMBL" id="KQ257459">
    <property type="protein sequence ID" value="KNC98969.1"/>
    <property type="molecule type" value="Genomic_DNA"/>
</dbReference>
<dbReference type="AlphaFoldDB" id="A0A0L0HDB6"/>
<feature type="compositionally biased region" description="Low complexity" evidence="1">
    <location>
        <begin position="180"/>
        <end position="190"/>
    </location>
</feature>
<dbReference type="InterPro" id="IPR029058">
    <property type="entry name" value="AB_hydrolase_fold"/>
</dbReference>
<dbReference type="PANTHER" id="PTHR47842">
    <property type="entry name" value="EXPRESSED PROTEIN"/>
    <property type="match status" value="1"/>
</dbReference>
<feature type="compositionally biased region" description="Low complexity" evidence="1">
    <location>
        <begin position="482"/>
        <end position="525"/>
    </location>
</feature>
<dbReference type="eggNOG" id="ENOG502RY95">
    <property type="taxonomic scope" value="Eukaryota"/>
</dbReference>
<sequence>MTVEPNTVACEPPLPPLPRDKRKVLLVFIHGFLGSEESFFGFPEHLVVALEKRHGFPTGKIETKMFPRYDTRGHNGQSVRKLMKWLEIYATTVRYECVILMAHSMGGLLAADAYQWMYALHKEKVEERLERADAQAKVDGATTNVSPTTATGTAGVSSWFGRWGRGNKKEDVTVVNLPPTTAETATPLDTSPESFEQDGFEGTDEHSPDSGIRFLVNIRGIITFDSPFYGLHTNVITQAGTNKAYAIMTEGIFNAKAYIPAAMETVTAYAPKTIEVPTGLPMVRTLPVRTAWVIDAAKKAVGRSDPPAPPPPSTSEIAALIEMADQDVKGVSESTPTSTPTQPPSPEPTPTTTESAEAKEPATNISTEAAPTKTTSSMPGWARYALGGAAVAAAAYTTVSVAPLAAAYIPASMIATSLASHYVISGAEQIRDHLHFLYPLVNSHRDMHQRVEMMRREMELRKRLTFKGFYVELPPLTTAAVPASATGTAPTTTPTPTTTAPSAGPTSASGVPTSARTSAPSASPTNNRHFCNLPPPETAHLFEPVGHPCLNEIDAHMGLFSSEYETYAALIVKAADAVKAVLEKETGRRGDGVLES</sequence>
<organism evidence="2 3">
    <name type="scientific">Spizellomyces punctatus (strain DAOM BR117)</name>
    <dbReference type="NCBI Taxonomy" id="645134"/>
    <lineage>
        <taxon>Eukaryota</taxon>
        <taxon>Fungi</taxon>
        <taxon>Fungi incertae sedis</taxon>
        <taxon>Chytridiomycota</taxon>
        <taxon>Chytridiomycota incertae sedis</taxon>
        <taxon>Chytridiomycetes</taxon>
        <taxon>Spizellomycetales</taxon>
        <taxon>Spizellomycetaceae</taxon>
        <taxon>Spizellomyces</taxon>
    </lineage>
</organism>
<dbReference type="GeneID" id="27689267"/>
<dbReference type="OrthoDB" id="442243at2759"/>
<evidence type="ECO:0008006" key="4">
    <source>
        <dbReference type="Google" id="ProtNLM"/>
    </source>
</evidence>
<feature type="region of interest" description="Disordered" evidence="1">
    <location>
        <begin position="482"/>
        <end position="532"/>
    </location>
</feature>
<feature type="compositionally biased region" description="Polar residues" evidence="1">
    <location>
        <begin position="364"/>
        <end position="378"/>
    </location>
</feature>
<dbReference type="VEuPathDB" id="FungiDB:SPPG_05925"/>
<evidence type="ECO:0000313" key="3">
    <source>
        <dbReference type="Proteomes" id="UP000053201"/>
    </source>
</evidence>
<evidence type="ECO:0000256" key="1">
    <source>
        <dbReference type="SAM" id="MobiDB-lite"/>
    </source>
</evidence>
<dbReference type="InParanoid" id="A0A0L0HDB6"/>
<keyword evidence="3" id="KW-1185">Reference proteome</keyword>
<gene>
    <name evidence="2" type="ORF">SPPG_05925</name>
</gene>
<dbReference type="PANTHER" id="PTHR47842:SF1">
    <property type="entry name" value="DUF676 DOMAIN-CONTAINING PROTEIN"/>
    <property type="match status" value="1"/>
</dbReference>
<proteinExistence type="predicted"/>
<dbReference type="RefSeq" id="XP_016607009.1">
    <property type="nucleotide sequence ID" value="XM_016754133.1"/>
</dbReference>
<feature type="region of interest" description="Disordered" evidence="1">
    <location>
        <begin position="328"/>
        <end position="378"/>
    </location>
</feature>
<dbReference type="Proteomes" id="UP000053201">
    <property type="component" value="Unassembled WGS sequence"/>
</dbReference>